<feature type="compositionally biased region" description="Polar residues" evidence="1">
    <location>
        <begin position="632"/>
        <end position="644"/>
    </location>
</feature>
<organism evidence="2 3">
    <name type="scientific">Dunaliella salina</name>
    <name type="common">Green alga</name>
    <name type="synonym">Protococcus salinus</name>
    <dbReference type="NCBI Taxonomy" id="3046"/>
    <lineage>
        <taxon>Eukaryota</taxon>
        <taxon>Viridiplantae</taxon>
        <taxon>Chlorophyta</taxon>
        <taxon>core chlorophytes</taxon>
        <taxon>Chlorophyceae</taxon>
        <taxon>CS clade</taxon>
        <taxon>Chlamydomonadales</taxon>
        <taxon>Dunaliellaceae</taxon>
        <taxon>Dunaliella</taxon>
    </lineage>
</organism>
<feature type="region of interest" description="Disordered" evidence="1">
    <location>
        <begin position="1"/>
        <end position="23"/>
    </location>
</feature>
<sequence>MEDSHDPASMRTASSPNLGGGGSYLRRLSVECRQYQAKAAGDQPLHLQHEGALHQPEYSLRPRRLPSRSKSSATLGASQGLLPAAAFPFKYAESSYLPEPLDSPRSLVRKQGSRLSTVLSWKMSKRSSTSSPVVGGPEEPGALGFHRSSTWDQMSPGSEPPSLPISRCSSYASYGASSIDDVHSPLLTAHSQGCVMHHHNQQAGHAPMVQPQLLGPHEYKGPSTRSQPLMPSRAHPGYARSASASRRLSSGPVCPGEAPGIGSMAQHHTHRSVGSVRGLVRSISATSRRSSYVAGSVLEAEGPSSGSVYAGEGSGMGSVAQQCIPRSVGSARGLARSISATGRRSSYVAGSVSEAGGPSSGPVYAGEASGMGSVAQQYIPRCVGSARGLARSVSATSRRSSYVAGSVSEAEGPSSESVYAGEASGVGSAAQQYIPRSVSSARGLARSISATRRGSYVAGCVPEVDSPTTHACSAKAPTIGDGRQVLDSEAFGGPTPSLIPLTQGHRSRRSSLYDAECASAAPSSRATASADCLPRQPPAHPYLLPSHAPSMQSKESTCPGPSSSSTWGPSSSTWGPSSGTDPLSSSSRCQEAHSSSHLLQNQPVMTADDPHHPPPDSRRTPCNSGQPLRPTTAPSPCSKQQASHSHSEDDTFSTGSAAAGSNAPRATGSAAAAAASAAGATGSANAAGSAPRATGSAAPAGSTARAAQAGPPQKPAVLEGRPKGWKALSFTKSKLFRSFMP</sequence>
<comment type="caution">
    <text evidence="2">The sequence shown here is derived from an EMBL/GenBank/DDBJ whole genome shotgun (WGS) entry which is preliminary data.</text>
</comment>
<feature type="compositionally biased region" description="Low complexity" evidence="1">
    <location>
        <begin position="120"/>
        <end position="131"/>
    </location>
</feature>
<feature type="compositionally biased region" description="Low complexity" evidence="1">
    <location>
        <begin position="666"/>
        <end position="711"/>
    </location>
</feature>
<feature type="region of interest" description="Disordered" evidence="1">
    <location>
        <begin position="220"/>
        <end position="273"/>
    </location>
</feature>
<feature type="compositionally biased region" description="Low complexity" evidence="1">
    <location>
        <begin position="239"/>
        <end position="250"/>
    </location>
</feature>
<proteinExistence type="predicted"/>
<keyword evidence="3" id="KW-1185">Reference proteome</keyword>
<gene>
    <name evidence="2" type="ORF">DUNSADRAFT_10379</name>
</gene>
<feature type="region of interest" description="Disordered" evidence="1">
    <location>
        <begin position="524"/>
        <end position="721"/>
    </location>
</feature>
<feature type="compositionally biased region" description="Polar residues" evidence="1">
    <location>
        <begin position="588"/>
        <end position="604"/>
    </location>
</feature>
<feature type="compositionally biased region" description="Polar residues" evidence="1">
    <location>
        <begin position="147"/>
        <end position="156"/>
    </location>
</feature>
<dbReference type="EMBL" id="MU069815">
    <property type="protein sequence ID" value="KAF5833376.1"/>
    <property type="molecule type" value="Genomic_DNA"/>
</dbReference>
<feature type="region of interest" description="Disordered" evidence="1">
    <location>
        <begin position="41"/>
        <end position="76"/>
    </location>
</feature>
<evidence type="ECO:0000256" key="1">
    <source>
        <dbReference type="SAM" id="MobiDB-lite"/>
    </source>
</evidence>
<protein>
    <submittedName>
        <fullName evidence="2">Uncharacterized protein</fullName>
    </submittedName>
</protein>
<evidence type="ECO:0000313" key="3">
    <source>
        <dbReference type="Proteomes" id="UP000815325"/>
    </source>
</evidence>
<accession>A0ABQ7GFJ7</accession>
<feature type="region of interest" description="Disordered" evidence="1">
    <location>
        <begin position="119"/>
        <end position="163"/>
    </location>
</feature>
<dbReference type="Proteomes" id="UP000815325">
    <property type="component" value="Unassembled WGS sequence"/>
</dbReference>
<feature type="compositionally biased region" description="Basic and acidic residues" evidence="1">
    <location>
        <begin position="608"/>
        <end position="619"/>
    </location>
</feature>
<feature type="compositionally biased region" description="Low complexity" evidence="1">
    <location>
        <begin position="556"/>
        <end position="587"/>
    </location>
</feature>
<reference evidence="2" key="1">
    <citation type="submission" date="2017-08" db="EMBL/GenBank/DDBJ databases">
        <authorList>
            <person name="Polle J.E."/>
            <person name="Barry K."/>
            <person name="Cushman J."/>
            <person name="Schmutz J."/>
            <person name="Tran D."/>
            <person name="Hathwaick L.T."/>
            <person name="Yim W.C."/>
            <person name="Jenkins J."/>
            <person name="Mckie-Krisberg Z.M."/>
            <person name="Prochnik S."/>
            <person name="Lindquist E."/>
            <person name="Dockter R.B."/>
            <person name="Adam C."/>
            <person name="Molina H."/>
            <person name="Bunkerborg J."/>
            <person name="Jin E."/>
            <person name="Buchheim M."/>
            <person name="Magnuson J."/>
        </authorList>
    </citation>
    <scope>NUCLEOTIDE SEQUENCE</scope>
    <source>
        <strain evidence="2">CCAP 19/18</strain>
    </source>
</reference>
<feature type="region of interest" description="Disordered" evidence="1">
    <location>
        <begin position="484"/>
        <end position="506"/>
    </location>
</feature>
<evidence type="ECO:0000313" key="2">
    <source>
        <dbReference type="EMBL" id="KAF5833376.1"/>
    </source>
</evidence>
<name>A0ABQ7GFJ7_DUNSA</name>